<dbReference type="EMBL" id="DWWJ01000042">
    <property type="protein sequence ID" value="HJC40355.1"/>
    <property type="molecule type" value="Genomic_DNA"/>
</dbReference>
<dbReference type="Gene3D" id="3.40.1790.10">
    <property type="entry name" value="Indigoidine synthase domain"/>
    <property type="match status" value="1"/>
</dbReference>
<gene>
    <name evidence="6" type="primary">psuG</name>
    <name evidence="7" type="ORF">H9701_02230</name>
</gene>
<keyword evidence="3 6" id="KW-0464">Manganese</keyword>
<dbReference type="InterPro" id="IPR007342">
    <property type="entry name" value="PsuG"/>
</dbReference>
<evidence type="ECO:0000256" key="3">
    <source>
        <dbReference type="ARBA" id="ARBA00023211"/>
    </source>
</evidence>
<sequence length="306" mass="32217">MSLNKYLDVAPEVAQAIADHKPVVALESTIISHGMPYPQNVETALKVESIIRENGAVPATIAILGGRLKAGLSPEEIEYLGKKGHDVAKASRRDIAVLAARGADGATTVTTTMMIAHMAGIQVFATGGIGGVHRGAETTMDISADLEELAQTPVMVVCAGAKSILDLGLTLEYLETHGVPVIGYGTKELPAFYTRKSGFAVDYEIDTPADLAAAFHASLEMGLRGGMLVTNPIPEEYSMDPDVINKAIDEAVAQAEAQGIHGKETTPFLLAKVKDLTGGDSLDSNIQLVFNNARLAARTAAELVKL</sequence>
<feature type="binding site" evidence="6">
    <location>
        <position position="141"/>
    </location>
    <ligand>
        <name>Mn(2+)</name>
        <dbReference type="ChEBI" id="CHEBI:29035"/>
    </ligand>
</feature>
<dbReference type="GO" id="GO:0004730">
    <property type="term" value="F:pseudouridylate synthase activity"/>
    <property type="evidence" value="ECO:0007669"/>
    <property type="project" value="UniProtKB-UniRule"/>
</dbReference>
<evidence type="ECO:0000313" key="7">
    <source>
        <dbReference type="EMBL" id="HJC40355.1"/>
    </source>
</evidence>
<feature type="active site" description="Proton donor" evidence="6">
    <location>
        <position position="27"/>
    </location>
</feature>
<dbReference type="EC" id="4.2.1.70" evidence="6"/>
<dbReference type="PANTHER" id="PTHR42909">
    <property type="entry name" value="ZGC:136858"/>
    <property type="match status" value="1"/>
</dbReference>
<evidence type="ECO:0000256" key="5">
    <source>
        <dbReference type="ARBA" id="ARBA00023295"/>
    </source>
</evidence>
<dbReference type="Pfam" id="PF04227">
    <property type="entry name" value="Indigoidine_A"/>
    <property type="match status" value="1"/>
</dbReference>
<dbReference type="PANTHER" id="PTHR42909:SF1">
    <property type="entry name" value="CARBOHYDRATE KINASE PFKB DOMAIN-CONTAINING PROTEIN"/>
    <property type="match status" value="1"/>
</dbReference>
<comment type="similarity">
    <text evidence="6">Belongs to the pseudouridine-5'-phosphate glycosidase family.</text>
</comment>
<feature type="binding site" evidence="6">
    <location>
        <begin position="143"/>
        <end position="145"/>
    </location>
    <ligand>
        <name>substrate</name>
    </ligand>
</feature>
<name>A0A9D2NZZ1_9FIRM</name>
<comment type="function">
    <text evidence="6">Catalyzes the reversible cleavage of pseudouridine 5'-phosphate (PsiMP) to ribose 5-phosphate and uracil. Functions biologically in the cleavage direction, as part of a pseudouridine degradation pathway.</text>
</comment>
<dbReference type="GO" id="GO:0016798">
    <property type="term" value="F:hydrolase activity, acting on glycosyl bonds"/>
    <property type="evidence" value="ECO:0007669"/>
    <property type="project" value="UniProtKB-KW"/>
</dbReference>
<evidence type="ECO:0000256" key="6">
    <source>
        <dbReference type="HAMAP-Rule" id="MF_01876"/>
    </source>
</evidence>
<proteinExistence type="inferred from homology"/>
<comment type="cofactor">
    <cofactor evidence="6">
        <name>Mn(2+)</name>
        <dbReference type="ChEBI" id="CHEBI:29035"/>
    </cofactor>
    <text evidence="6">Binds 1 Mn(2+) ion per subunit.</text>
</comment>
<dbReference type="GO" id="GO:0005737">
    <property type="term" value="C:cytoplasm"/>
    <property type="evidence" value="ECO:0007669"/>
    <property type="project" value="TreeGrafter"/>
</dbReference>
<reference evidence="7" key="2">
    <citation type="submission" date="2021-04" db="EMBL/GenBank/DDBJ databases">
        <authorList>
            <person name="Gilroy R."/>
        </authorList>
    </citation>
    <scope>NUCLEOTIDE SEQUENCE</scope>
    <source>
        <strain evidence="7">CHK186-1790</strain>
    </source>
</reference>
<evidence type="ECO:0000256" key="2">
    <source>
        <dbReference type="ARBA" id="ARBA00022801"/>
    </source>
</evidence>
<evidence type="ECO:0000256" key="1">
    <source>
        <dbReference type="ARBA" id="ARBA00022723"/>
    </source>
</evidence>
<dbReference type="GO" id="GO:0046113">
    <property type="term" value="P:nucleobase catabolic process"/>
    <property type="evidence" value="ECO:0007669"/>
    <property type="project" value="UniProtKB-UniRule"/>
</dbReference>
<reference evidence="7" key="1">
    <citation type="journal article" date="2021" name="PeerJ">
        <title>Extensive microbial diversity within the chicken gut microbiome revealed by metagenomics and culture.</title>
        <authorList>
            <person name="Gilroy R."/>
            <person name="Ravi A."/>
            <person name="Getino M."/>
            <person name="Pursley I."/>
            <person name="Horton D.L."/>
            <person name="Alikhan N.F."/>
            <person name="Baker D."/>
            <person name="Gharbi K."/>
            <person name="Hall N."/>
            <person name="Watson M."/>
            <person name="Adriaenssens E.M."/>
            <person name="Foster-Nyarko E."/>
            <person name="Jarju S."/>
            <person name="Secka A."/>
            <person name="Antonio M."/>
            <person name="Oren A."/>
            <person name="Chaudhuri R.R."/>
            <person name="La Ragione R."/>
            <person name="Hildebrand F."/>
            <person name="Pallen M.J."/>
        </authorList>
    </citation>
    <scope>NUCLEOTIDE SEQUENCE</scope>
    <source>
        <strain evidence="7">CHK186-1790</strain>
    </source>
</reference>
<dbReference type="HAMAP" id="MF_01876">
    <property type="entry name" value="PsiMP_glycosidase"/>
    <property type="match status" value="1"/>
</dbReference>
<keyword evidence="5 6" id="KW-0326">Glycosidase</keyword>
<feature type="binding site" evidence="6">
    <location>
        <position position="109"/>
    </location>
    <ligand>
        <name>substrate</name>
    </ligand>
</feature>
<accession>A0A9D2NZZ1</accession>
<comment type="caution">
    <text evidence="7">The sequence shown here is derived from an EMBL/GenBank/DDBJ whole genome shotgun (WGS) entry which is preliminary data.</text>
</comment>
<feature type="binding site" evidence="6">
    <location>
        <position position="89"/>
    </location>
    <ligand>
        <name>substrate</name>
    </ligand>
</feature>
<organism evidence="7 8">
    <name type="scientific">Candidatus Intestinimonas pullistercoris</name>
    <dbReference type="NCBI Taxonomy" id="2838623"/>
    <lineage>
        <taxon>Bacteria</taxon>
        <taxon>Bacillati</taxon>
        <taxon>Bacillota</taxon>
        <taxon>Clostridia</taxon>
        <taxon>Eubacteriales</taxon>
        <taxon>Intestinimonas</taxon>
    </lineage>
</organism>
<dbReference type="GO" id="GO:0046872">
    <property type="term" value="F:metal ion binding"/>
    <property type="evidence" value="ECO:0007669"/>
    <property type="project" value="UniProtKB-KW"/>
</dbReference>
<evidence type="ECO:0000256" key="4">
    <source>
        <dbReference type="ARBA" id="ARBA00023239"/>
    </source>
</evidence>
<protein>
    <recommendedName>
        <fullName evidence="6">Pseudouridine-5'-phosphate glycosidase</fullName>
        <shortName evidence="6">PsiMP glycosidase</shortName>
        <ecNumber evidence="6">4.2.1.70</ecNumber>
    </recommendedName>
</protein>
<comment type="catalytic activity">
    <reaction evidence="6">
        <text>D-ribose 5-phosphate + uracil = psi-UMP + H2O</text>
        <dbReference type="Rhea" id="RHEA:18337"/>
        <dbReference type="ChEBI" id="CHEBI:15377"/>
        <dbReference type="ChEBI" id="CHEBI:17568"/>
        <dbReference type="ChEBI" id="CHEBI:58380"/>
        <dbReference type="ChEBI" id="CHEBI:78346"/>
        <dbReference type="EC" id="4.2.1.70"/>
    </reaction>
</comment>
<keyword evidence="4 6" id="KW-0456">Lyase</keyword>
<evidence type="ECO:0000313" key="8">
    <source>
        <dbReference type="Proteomes" id="UP000823882"/>
    </source>
</evidence>
<dbReference type="Proteomes" id="UP000823882">
    <property type="component" value="Unassembled WGS sequence"/>
</dbReference>
<dbReference type="AlphaFoldDB" id="A0A9D2NZZ1"/>
<dbReference type="InterPro" id="IPR022830">
    <property type="entry name" value="Indigdn_synthA-like"/>
</dbReference>
<keyword evidence="1 6" id="KW-0479">Metal-binding</keyword>
<keyword evidence="2 6" id="KW-0378">Hydrolase</keyword>
<comment type="subunit">
    <text evidence="6">Homotrimer.</text>
</comment>
<dbReference type="SUPFAM" id="SSF110581">
    <property type="entry name" value="Indigoidine synthase A-like"/>
    <property type="match status" value="1"/>
</dbReference>
<feature type="active site" description="Nucleophile" evidence="6">
    <location>
        <position position="162"/>
    </location>
</feature>